<dbReference type="EC" id="3.4.24.84" evidence="2"/>
<evidence type="ECO:0000313" key="12">
    <source>
        <dbReference type="EMBL" id="GAA5810981.1"/>
    </source>
</evidence>
<protein>
    <recommendedName>
        <fullName evidence="2">Ste24 endopeptidase</fullName>
        <ecNumber evidence="2">3.4.24.84</ecNumber>
    </recommendedName>
</protein>
<evidence type="ECO:0000256" key="2">
    <source>
        <dbReference type="ARBA" id="ARBA00012336"/>
    </source>
</evidence>
<dbReference type="Proteomes" id="UP001473302">
    <property type="component" value="Unassembled WGS sequence"/>
</dbReference>
<dbReference type="Pfam" id="PF16491">
    <property type="entry name" value="Peptidase_M48_N"/>
    <property type="match status" value="1"/>
</dbReference>
<comment type="cofactor">
    <cofactor evidence="1">
        <name>Zn(2+)</name>
        <dbReference type="ChEBI" id="CHEBI:29105"/>
    </cofactor>
</comment>
<evidence type="ECO:0000313" key="13">
    <source>
        <dbReference type="Proteomes" id="UP001473302"/>
    </source>
</evidence>
<dbReference type="Pfam" id="PF01435">
    <property type="entry name" value="Peptidase_M48"/>
    <property type="match status" value="1"/>
</dbReference>
<evidence type="ECO:0000256" key="8">
    <source>
        <dbReference type="ARBA" id="ARBA00044456"/>
    </source>
</evidence>
<keyword evidence="7" id="KW-0482">Metalloprotease</keyword>
<keyword evidence="9" id="KW-1133">Transmembrane helix</keyword>
<feature type="domain" description="CAAX prenyl protease 1 N-terminal" evidence="11">
    <location>
        <begin position="150"/>
        <end position="331"/>
    </location>
</feature>
<accession>A0ABP9YVU4</accession>
<keyword evidence="13" id="KW-1185">Reference proteome</keyword>
<comment type="catalytic activity">
    <reaction evidence="8">
        <text>Hydrolyzes the peptide bond -P2-(S-farnesyl or geranylgeranyl)C-P1'-P2'-P3'-COOH where P1' and P2' are amino acids with aliphatic side chains and P3' is any C-terminal residue.</text>
        <dbReference type="EC" id="3.4.24.84"/>
    </reaction>
</comment>
<feature type="transmembrane region" description="Helical" evidence="9">
    <location>
        <begin position="417"/>
        <end position="436"/>
    </location>
</feature>
<dbReference type="InterPro" id="IPR032456">
    <property type="entry name" value="Peptidase_M48_N"/>
</dbReference>
<gene>
    <name evidence="12" type="ORF">MFLAVUS_004410</name>
</gene>
<evidence type="ECO:0000256" key="5">
    <source>
        <dbReference type="ARBA" id="ARBA00022801"/>
    </source>
</evidence>
<proteinExistence type="predicted"/>
<evidence type="ECO:0000256" key="9">
    <source>
        <dbReference type="SAM" id="Phobius"/>
    </source>
</evidence>
<keyword evidence="5" id="KW-0378">Hydrolase</keyword>
<evidence type="ECO:0000256" key="1">
    <source>
        <dbReference type="ARBA" id="ARBA00001947"/>
    </source>
</evidence>
<sequence>MSTLLSAETTGPFAKGWRNTDSLRRVFLPSCTTILFFAMEQVPDSMEVEELLQQVQEASSGKKELVEKYLLLMTTHPQTFLFSNPGQTRKDLIQLYRDSLAGPLKALNIKIKMAGVLAHLDKLDYKQFVLGFSCVVYGFEQYLNYRQYTRYLMPKRPSELADIVTEEDFKKAQLYNLDKARFGFIEGIYKQVESVLMLHYDALPKIWDFAGELLFKATGYGTDYEILQSLVFLALFTLISTVTAMPFNLYSTFVVEEKHGFNKQTLGLFFADILKSQVIMAVLMFPFMSAFLWIIKSTGDKFYFYVWLIVIVFQLFIITVYPTFIQPMFNKLTPMEEGELRTQIEALAARIDFPLKKLYIIDGSKRSGHSNAYFYGFGKNKHIVLYDTLIEHSNNDEICAVLAHELGHWKMGHTLKLLAVNQVYLLSIFWLFSFFINNKQLYQDFGFYTMPTLIGFLLFQFIYSPVDSVIGFLQHMYQRKNEYEADAYALKLGYASTLRSALIKLSVKNLGGFNVDPWYSAWNHSHPSLVERLKAIGVKPTSDKPIVVEDKKEL</sequence>
<name>A0ABP9YVU4_9FUNG</name>
<dbReference type="Gene3D" id="3.30.2010.10">
    <property type="entry name" value="Metalloproteases ('zincins'), catalytic domain"/>
    <property type="match status" value="1"/>
</dbReference>
<feature type="transmembrane region" description="Helical" evidence="9">
    <location>
        <begin position="302"/>
        <end position="325"/>
    </location>
</feature>
<dbReference type="PANTHER" id="PTHR10120">
    <property type="entry name" value="CAAX PRENYL PROTEASE 1"/>
    <property type="match status" value="1"/>
</dbReference>
<feature type="transmembrane region" description="Helical" evidence="9">
    <location>
        <begin position="230"/>
        <end position="255"/>
    </location>
</feature>
<evidence type="ECO:0000259" key="10">
    <source>
        <dbReference type="Pfam" id="PF01435"/>
    </source>
</evidence>
<feature type="transmembrane region" description="Helical" evidence="9">
    <location>
        <begin position="276"/>
        <end position="296"/>
    </location>
</feature>
<feature type="transmembrane region" description="Helical" evidence="9">
    <location>
        <begin position="448"/>
        <end position="473"/>
    </location>
</feature>
<keyword evidence="9" id="KW-0812">Transmembrane</keyword>
<reference evidence="12 13" key="1">
    <citation type="submission" date="2024-04" db="EMBL/GenBank/DDBJ databases">
        <title>genome sequences of Mucor flavus KT1a and Helicostylum pulchrum KT1b strains isolated from the surface of a dry-aged beef.</title>
        <authorList>
            <person name="Toyotome T."/>
            <person name="Hosono M."/>
            <person name="Torimaru M."/>
            <person name="Fukuda K."/>
            <person name="Mikami N."/>
        </authorList>
    </citation>
    <scope>NUCLEOTIDE SEQUENCE [LARGE SCALE GENOMIC DNA]</scope>
    <source>
        <strain evidence="12 13">KT1a</strain>
    </source>
</reference>
<keyword evidence="3" id="KW-0645">Protease</keyword>
<evidence type="ECO:0000256" key="3">
    <source>
        <dbReference type="ARBA" id="ARBA00022670"/>
    </source>
</evidence>
<keyword evidence="9" id="KW-0472">Membrane</keyword>
<evidence type="ECO:0000256" key="4">
    <source>
        <dbReference type="ARBA" id="ARBA00022723"/>
    </source>
</evidence>
<feature type="domain" description="Peptidase M48" evidence="10">
    <location>
        <begin position="335"/>
        <end position="536"/>
    </location>
</feature>
<dbReference type="EMBL" id="BAABUK010000008">
    <property type="protein sequence ID" value="GAA5810981.1"/>
    <property type="molecule type" value="Genomic_DNA"/>
</dbReference>
<keyword evidence="6" id="KW-0862">Zinc</keyword>
<evidence type="ECO:0000256" key="7">
    <source>
        <dbReference type="ARBA" id="ARBA00023049"/>
    </source>
</evidence>
<dbReference type="CDD" id="cd07343">
    <property type="entry name" value="M48A_Zmpste24p_like"/>
    <property type="match status" value="1"/>
</dbReference>
<evidence type="ECO:0000259" key="11">
    <source>
        <dbReference type="Pfam" id="PF16491"/>
    </source>
</evidence>
<dbReference type="InterPro" id="IPR001915">
    <property type="entry name" value="Peptidase_M48"/>
</dbReference>
<comment type="caution">
    <text evidence="12">The sequence shown here is derived from an EMBL/GenBank/DDBJ whole genome shotgun (WGS) entry which is preliminary data.</text>
</comment>
<dbReference type="InterPro" id="IPR027057">
    <property type="entry name" value="CAXX_Prtase_1"/>
</dbReference>
<organism evidence="12 13">
    <name type="scientific">Mucor flavus</name>
    <dbReference type="NCBI Taxonomy" id="439312"/>
    <lineage>
        <taxon>Eukaryota</taxon>
        <taxon>Fungi</taxon>
        <taxon>Fungi incertae sedis</taxon>
        <taxon>Mucoromycota</taxon>
        <taxon>Mucoromycotina</taxon>
        <taxon>Mucoromycetes</taxon>
        <taxon>Mucorales</taxon>
        <taxon>Mucorineae</taxon>
        <taxon>Mucoraceae</taxon>
        <taxon>Mucor</taxon>
    </lineage>
</organism>
<evidence type="ECO:0000256" key="6">
    <source>
        <dbReference type="ARBA" id="ARBA00022833"/>
    </source>
</evidence>
<keyword evidence="4" id="KW-0479">Metal-binding</keyword>